<dbReference type="InterPro" id="IPR011990">
    <property type="entry name" value="TPR-like_helical_dom_sf"/>
</dbReference>
<reference evidence="1 2" key="1">
    <citation type="submission" date="2022-02" db="EMBL/GenBank/DDBJ databases">
        <authorList>
            <person name="Min J."/>
        </authorList>
    </citation>
    <scope>NUCLEOTIDE SEQUENCE [LARGE SCALE GENOMIC DNA]</scope>
    <source>
        <strain evidence="1 2">GR10-1</strain>
    </source>
</reference>
<name>A0ABS9SJ75_9BACT</name>
<organism evidence="1 2">
    <name type="scientific">Niabella ginsengisoli</name>
    <dbReference type="NCBI Taxonomy" id="522298"/>
    <lineage>
        <taxon>Bacteria</taxon>
        <taxon>Pseudomonadati</taxon>
        <taxon>Bacteroidota</taxon>
        <taxon>Chitinophagia</taxon>
        <taxon>Chitinophagales</taxon>
        <taxon>Chitinophagaceae</taxon>
        <taxon>Niabella</taxon>
    </lineage>
</organism>
<sequence>MKKAIIVLLLIAIITPSCKKFLDTKPTDFVAPVNYYKTEQDLNQALAGVYDRLGDMRVYARGCRISWCLAMSFL</sequence>
<comment type="caution">
    <text evidence="1">The sequence shown here is derived from an EMBL/GenBank/DDBJ whole genome shotgun (WGS) entry which is preliminary data.</text>
</comment>
<dbReference type="Proteomes" id="UP001202248">
    <property type="component" value="Unassembled WGS sequence"/>
</dbReference>
<dbReference type="RefSeq" id="WP_240828962.1">
    <property type="nucleotide sequence ID" value="NZ_JAKWBL010000001.1"/>
</dbReference>
<dbReference type="SUPFAM" id="SSF48452">
    <property type="entry name" value="TPR-like"/>
    <property type="match status" value="1"/>
</dbReference>
<keyword evidence="2" id="KW-1185">Reference proteome</keyword>
<evidence type="ECO:0000313" key="2">
    <source>
        <dbReference type="Proteomes" id="UP001202248"/>
    </source>
</evidence>
<evidence type="ECO:0000313" key="1">
    <source>
        <dbReference type="EMBL" id="MCH5598409.1"/>
    </source>
</evidence>
<dbReference type="EMBL" id="JAKWBL010000001">
    <property type="protein sequence ID" value="MCH5598409.1"/>
    <property type="molecule type" value="Genomic_DNA"/>
</dbReference>
<gene>
    <name evidence="1" type="ORF">MKP09_11035</name>
</gene>
<evidence type="ECO:0008006" key="3">
    <source>
        <dbReference type="Google" id="ProtNLM"/>
    </source>
</evidence>
<accession>A0ABS9SJ75</accession>
<protein>
    <recommendedName>
        <fullName evidence="3">RagB/SusD family nutrient uptake outer membrane protein</fullName>
    </recommendedName>
</protein>
<proteinExistence type="predicted"/>
<dbReference type="Gene3D" id="1.25.40.390">
    <property type="match status" value="1"/>
</dbReference>